<organism evidence="1 2">
    <name type="scientific">Fusarium austroafricanum</name>
    <dbReference type="NCBI Taxonomy" id="2364996"/>
    <lineage>
        <taxon>Eukaryota</taxon>
        <taxon>Fungi</taxon>
        <taxon>Dikarya</taxon>
        <taxon>Ascomycota</taxon>
        <taxon>Pezizomycotina</taxon>
        <taxon>Sordariomycetes</taxon>
        <taxon>Hypocreomycetidae</taxon>
        <taxon>Hypocreales</taxon>
        <taxon>Nectriaceae</taxon>
        <taxon>Fusarium</taxon>
        <taxon>Fusarium concolor species complex</taxon>
    </lineage>
</organism>
<protein>
    <recommendedName>
        <fullName evidence="3">Protein kinase domain-containing protein</fullName>
    </recommendedName>
</protein>
<comment type="caution">
    <text evidence="1">The sequence shown here is derived from an EMBL/GenBank/DDBJ whole genome shotgun (WGS) entry which is preliminary data.</text>
</comment>
<evidence type="ECO:0000313" key="1">
    <source>
        <dbReference type="EMBL" id="KAF4450212.1"/>
    </source>
</evidence>
<proteinExistence type="predicted"/>
<name>A0A8H4P6T7_9HYPO</name>
<dbReference type="AlphaFoldDB" id="A0A8H4P6T7"/>
<evidence type="ECO:0000313" key="2">
    <source>
        <dbReference type="Proteomes" id="UP000605986"/>
    </source>
</evidence>
<sequence length="349" mass="39978">MGKRIHHDIALCLVHDVEDDFSLIIRSNSGHVFYCHIDPSQFVRSPSITKQYKKCLQAFRGGTEKVHEFYIEDAEEWLLKAFKPLITQLSPSSELEIIAQPTLADYFFPKEAHVCDLAALDDELKPRQLPTKDNGWLSPIVEADTKYLADLEQWTHCYAPSDVHINYDRPEESLIKPPKRTTIVGQDGQPTSCFFKQFNTSMGQFHAKNELNWLRTFTEAQISFPPEANVSHLVGVVREGDSLLGMLFAWIEKKILLPKCVWSKTRAAATPSDVRKRWISQIRWSLDVLHEKGVTWSCVKAENILIDRNDDAWITIFGNSYVDSWVDKDKAGTLEGDKRGLTRIMDILE</sequence>
<accession>A0A8H4P6T7</accession>
<dbReference type="InterPro" id="IPR011009">
    <property type="entry name" value="Kinase-like_dom_sf"/>
</dbReference>
<dbReference type="SUPFAM" id="SSF56112">
    <property type="entry name" value="Protein kinase-like (PK-like)"/>
    <property type="match status" value="1"/>
</dbReference>
<gene>
    <name evidence="1" type="ORF">F53441_6646</name>
</gene>
<dbReference type="Proteomes" id="UP000605986">
    <property type="component" value="Unassembled WGS sequence"/>
</dbReference>
<dbReference type="Gene3D" id="1.10.510.10">
    <property type="entry name" value="Transferase(Phosphotransferase) domain 1"/>
    <property type="match status" value="1"/>
</dbReference>
<evidence type="ECO:0008006" key="3">
    <source>
        <dbReference type="Google" id="ProtNLM"/>
    </source>
</evidence>
<dbReference type="OrthoDB" id="4062651at2759"/>
<reference evidence="1" key="1">
    <citation type="submission" date="2020-01" db="EMBL/GenBank/DDBJ databases">
        <title>Identification and distribution of gene clusters putatively required for synthesis of sphingolipid metabolism inhibitors in phylogenetically diverse species of the filamentous fungus Fusarium.</title>
        <authorList>
            <person name="Kim H.-S."/>
            <person name="Busman M."/>
            <person name="Brown D.W."/>
            <person name="Divon H."/>
            <person name="Uhlig S."/>
            <person name="Proctor R.H."/>
        </authorList>
    </citation>
    <scope>NUCLEOTIDE SEQUENCE</scope>
    <source>
        <strain evidence="1">NRRL 53441</strain>
    </source>
</reference>
<keyword evidence="2" id="KW-1185">Reference proteome</keyword>
<dbReference type="EMBL" id="JAADJG010000253">
    <property type="protein sequence ID" value="KAF4450212.1"/>
    <property type="molecule type" value="Genomic_DNA"/>
</dbReference>